<dbReference type="RefSeq" id="WP_343051634.1">
    <property type="nucleotide sequence ID" value="NZ_JACBZR010000001.1"/>
</dbReference>
<dbReference type="InterPro" id="IPR033640">
    <property type="entry name" value="FAR_C"/>
</dbReference>
<evidence type="ECO:0000313" key="7">
    <source>
        <dbReference type="Proteomes" id="UP000564496"/>
    </source>
</evidence>
<feature type="domain" description="Thioester reductase (TE)" evidence="5">
    <location>
        <begin position="29"/>
        <end position="331"/>
    </location>
</feature>
<dbReference type="Pfam" id="PF12710">
    <property type="entry name" value="HAD"/>
    <property type="match status" value="1"/>
</dbReference>
<name>A0A7Z0DNI0_9ACTN</name>
<dbReference type="EMBL" id="JACBZR010000001">
    <property type="protein sequence ID" value="NYI78504.1"/>
    <property type="molecule type" value="Genomic_DNA"/>
</dbReference>
<dbReference type="InterPro" id="IPR026055">
    <property type="entry name" value="FAR"/>
</dbReference>
<dbReference type="AlphaFoldDB" id="A0A7Z0DNI0"/>
<organism evidence="6 7">
    <name type="scientific">Nocardioides panzhihuensis</name>
    <dbReference type="NCBI Taxonomy" id="860243"/>
    <lineage>
        <taxon>Bacteria</taxon>
        <taxon>Bacillati</taxon>
        <taxon>Actinomycetota</taxon>
        <taxon>Actinomycetes</taxon>
        <taxon>Propionibacteriales</taxon>
        <taxon>Nocardioidaceae</taxon>
        <taxon>Nocardioides</taxon>
    </lineage>
</organism>
<evidence type="ECO:0000256" key="1">
    <source>
        <dbReference type="ARBA" id="ARBA00005928"/>
    </source>
</evidence>
<dbReference type="InterPro" id="IPR036412">
    <property type="entry name" value="HAD-like_sf"/>
</dbReference>
<evidence type="ECO:0000313" key="6">
    <source>
        <dbReference type="EMBL" id="NYI78504.1"/>
    </source>
</evidence>
<dbReference type="GO" id="GO:0080019">
    <property type="term" value="F:alcohol-forming very long-chain fatty acyl-CoA reductase activity"/>
    <property type="evidence" value="ECO:0007669"/>
    <property type="project" value="InterPro"/>
</dbReference>
<evidence type="ECO:0000259" key="4">
    <source>
        <dbReference type="Pfam" id="PF03015"/>
    </source>
</evidence>
<dbReference type="Pfam" id="PF03015">
    <property type="entry name" value="Sterile"/>
    <property type="match status" value="1"/>
</dbReference>
<dbReference type="InterPro" id="IPR036291">
    <property type="entry name" value="NAD(P)-bd_dom_sf"/>
</dbReference>
<dbReference type="SUPFAM" id="SSF56784">
    <property type="entry name" value="HAD-like"/>
    <property type="match status" value="1"/>
</dbReference>
<dbReference type="PANTHER" id="PTHR11011">
    <property type="entry name" value="MALE STERILITY PROTEIN 2-RELATED"/>
    <property type="match status" value="1"/>
</dbReference>
<dbReference type="Gene3D" id="1.20.1440.100">
    <property type="entry name" value="SG protein - dephosphorylation function"/>
    <property type="match status" value="1"/>
</dbReference>
<dbReference type="InterPro" id="IPR023214">
    <property type="entry name" value="HAD_sf"/>
</dbReference>
<keyword evidence="6" id="KW-0378">Hydrolase</keyword>
<dbReference type="PANTHER" id="PTHR11011:SF45">
    <property type="entry name" value="FATTY ACYL-COA REDUCTASE CG8306-RELATED"/>
    <property type="match status" value="1"/>
</dbReference>
<evidence type="ECO:0000259" key="5">
    <source>
        <dbReference type="Pfam" id="PF07993"/>
    </source>
</evidence>
<dbReference type="Gene3D" id="3.40.50.720">
    <property type="entry name" value="NAD(P)-binding Rossmann-like Domain"/>
    <property type="match status" value="1"/>
</dbReference>
<dbReference type="SUPFAM" id="SSF51735">
    <property type="entry name" value="NAD(P)-binding Rossmann-fold domains"/>
    <property type="match status" value="1"/>
</dbReference>
<keyword evidence="3" id="KW-0443">Lipid metabolism</keyword>
<sequence length="765" mass="84198">MTSDLLQGTSQDDARASIQERLAGQHVLLTGVTGFVGEALLHLLLTEVPDARLSVLVRPKGSISGTERIAKMLAKPIFESVADAEVNVVEGDLSDPPALPDDLDAVVHSAGDVSFDPPVDEGFVTNVVGVRELLRRIEETGRDIHYLHVSTAYVSGRRRGAIPEGPVEHSVDVEAELAWGVAQRAAVEDRSRSVEVISKLRKQAEREHGRAGMMTAAAAAEEARKRWVKKELVRLGAERARSLGWTDCYTFTKALGERVVEGYAATGRRATIYRPAIIESALARPYPGWIEGFKMAEPLILAYGRGELPLFPAAADTTADIVPVDHVVASIVACLAHPPEQGEPAYFHLASGDRNPLTFGMLYESVRSYFEKEPFAAGDRGAARLPEWTFQGGASVERLMATGEKVHKVADTLLGLAPRSDRTRGWARDLDRQGRRLQFLRRYLDLYKEYAQADLRFVDTNTLSLYRSLSPADQETFAFDTAVIDWHAYLHDIHVPSVTKPVRELDELRKLRKRPVAGALPKVSKASPEEGRVAAFFDLDGTLMSSNVIETYLWLRLGELSGTAKAAEIARVAGKVPKYVWTDRTERSSLLRTVYREYAGAGLSDLDEIVDEHLTTHILGRLAPDAVRRIRKHRAAGHVTVLVTGAIRPLTRPLRPLFDHIEAADLAVDDRGFCNGHLAASPLVGESRGAFVREWSRREGISPADSFAYADSHSDLPLLAAVGHPVAVRPDVPLFRHAKRSHWAIVDWESPGHASRTLDPAALNR</sequence>
<dbReference type="GO" id="GO:0016787">
    <property type="term" value="F:hydrolase activity"/>
    <property type="evidence" value="ECO:0007669"/>
    <property type="project" value="UniProtKB-KW"/>
</dbReference>
<dbReference type="Pfam" id="PF07993">
    <property type="entry name" value="NAD_binding_4"/>
    <property type="match status" value="1"/>
</dbReference>
<dbReference type="NCBIfam" id="TIGR01488">
    <property type="entry name" value="HAD-SF-IB"/>
    <property type="match status" value="1"/>
</dbReference>
<evidence type="ECO:0000256" key="3">
    <source>
        <dbReference type="ARBA" id="ARBA00023098"/>
    </source>
</evidence>
<keyword evidence="7" id="KW-1185">Reference proteome</keyword>
<accession>A0A7Z0DNI0</accession>
<gene>
    <name evidence="6" type="ORF">BJ988_003152</name>
</gene>
<feature type="domain" description="Fatty acyl-CoA reductase C-terminal" evidence="4">
    <location>
        <begin position="435"/>
        <end position="496"/>
    </location>
</feature>
<evidence type="ECO:0000256" key="2">
    <source>
        <dbReference type="ARBA" id="ARBA00022516"/>
    </source>
</evidence>
<dbReference type="CDD" id="cd09071">
    <property type="entry name" value="FAR_C"/>
    <property type="match status" value="1"/>
</dbReference>
<reference evidence="6 7" key="1">
    <citation type="submission" date="2020-07" db="EMBL/GenBank/DDBJ databases">
        <title>Sequencing the genomes of 1000 actinobacteria strains.</title>
        <authorList>
            <person name="Klenk H.-P."/>
        </authorList>
    </citation>
    <scope>NUCLEOTIDE SEQUENCE [LARGE SCALE GENOMIC DNA]</scope>
    <source>
        <strain evidence="6 7">DSM 26487</strain>
    </source>
</reference>
<proteinExistence type="inferred from homology"/>
<dbReference type="InterPro" id="IPR013120">
    <property type="entry name" value="FAR_NAD-bd"/>
</dbReference>
<dbReference type="Gene3D" id="3.40.50.1000">
    <property type="entry name" value="HAD superfamily/HAD-like"/>
    <property type="match status" value="1"/>
</dbReference>
<comment type="caution">
    <text evidence="6">The sequence shown here is derived from an EMBL/GenBank/DDBJ whole genome shotgun (WGS) entry which is preliminary data.</text>
</comment>
<protein>
    <submittedName>
        <fullName evidence="6">HAD superfamily hydrolase (TIGR01490 family)</fullName>
    </submittedName>
</protein>
<dbReference type="GO" id="GO:0035336">
    <property type="term" value="P:long-chain fatty-acyl-CoA metabolic process"/>
    <property type="evidence" value="ECO:0007669"/>
    <property type="project" value="TreeGrafter"/>
</dbReference>
<comment type="similarity">
    <text evidence="1">Belongs to the fatty acyl-CoA reductase family.</text>
</comment>
<keyword evidence="2" id="KW-0444">Lipid biosynthesis</keyword>
<dbReference type="GO" id="GO:0010345">
    <property type="term" value="P:suberin biosynthetic process"/>
    <property type="evidence" value="ECO:0007669"/>
    <property type="project" value="TreeGrafter"/>
</dbReference>
<dbReference type="Proteomes" id="UP000564496">
    <property type="component" value="Unassembled WGS sequence"/>
</dbReference>